<evidence type="ECO:0000313" key="6">
    <source>
        <dbReference type="EMBL" id="SKA43971.1"/>
    </source>
</evidence>
<protein>
    <submittedName>
        <fullName evidence="6">Major Facilitator Superfamily protein</fullName>
    </submittedName>
</protein>
<feature type="transmembrane region" description="Helical" evidence="5">
    <location>
        <begin position="238"/>
        <end position="255"/>
    </location>
</feature>
<evidence type="ECO:0000256" key="2">
    <source>
        <dbReference type="ARBA" id="ARBA00022692"/>
    </source>
</evidence>
<dbReference type="Gene3D" id="1.20.1250.20">
    <property type="entry name" value="MFS general substrate transporter like domains"/>
    <property type="match status" value="1"/>
</dbReference>
<dbReference type="STRING" id="634771.SAMN04488128_106297"/>
<evidence type="ECO:0000256" key="5">
    <source>
        <dbReference type="SAM" id="Phobius"/>
    </source>
</evidence>
<dbReference type="Pfam" id="PF07690">
    <property type="entry name" value="MFS_1"/>
    <property type="match status" value="1"/>
</dbReference>
<evidence type="ECO:0000313" key="7">
    <source>
        <dbReference type="Proteomes" id="UP000190367"/>
    </source>
</evidence>
<feature type="transmembrane region" description="Helical" evidence="5">
    <location>
        <begin position="53"/>
        <end position="70"/>
    </location>
</feature>
<dbReference type="PANTHER" id="PTHR23501">
    <property type="entry name" value="MAJOR FACILITATOR SUPERFAMILY"/>
    <property type="match status" value="1"/>
</dbReference>
<reference evidence="7" key="1">
    <citation type="submission" date="2017-02" db="EMBL/GenBank/DDBJ databases">
        <authorList>
            <person name="Varghese N."/>
            <person name="Submissions S."/>
        </authorList>
    </citation>
    <scope>NUCLEOTIDE SEQUENCE [LARGE SCALE GENOMIC DNA]</scope>
    <source>
        <strain evidence="7">DSM 22224</strain>
    </source>
</reference>
<sequence>MRKGNRILRSWAPEWLVRLTIFLVLFPTVMLFALSTANINAATGFYGVEPADMQFSMLLYYAALASFTPLERRFFSRVSTKEYFLICLVLQVLISYACYHTRTLPVLFACRFLQGMVNCGVTSICLTLLFGRLKSEHARETGYTIFYSMILCSASLTSLVTAPLVDNYEYNVLYKMIIYTFVPGGILLLLMMKKVHLVRKTPLYQLDWASFFLYSPMLILIAYVVTYGQQYYWLQDDTIVWSLICIIFLAIVFVTRQLVRKRPFIHQEVFQSRAFVFGIFLIGMLYLIRGAFSITTTYFSAVLGMDPINLYELLIYNIIGIIIGAVISGRLIIKKRPLQFIWLAGFSLLLLFHGGMYFLFASEADMNTFIIPLLLQGMGAGMVFTPILLFTISSVPEALSQSAAAVGVFVRFAFFGISTALINYFSLFYAGTHTLRLTDHISRADNGLEDRLKLYQSALHARGMEPDMAGHAATGLLDKAVKKQAFLKYAMDYNELVVMLILGVMLLIIMAPFINRTIIDVKSKQPAAATF</sequence>
<dbReference type="OrthoDB" id="622032at2"/>
<name>A0A1T4TUI6_9BACT</name>
<organism evidence="6 7">
    <name type="scientific">Chitinophaga eiseniae</name>
    <dbReference type="NCBI Taxonomy" id="634771"/>
    <lineage>
        <taxon>Bacteria</taxon>
        <taxon>Pseudomonadati</taxon>
        <taxon>Bacteroidota</taxon>
        <taxon>Chitinophagia</taxon>
        <taxon>Chitinophagales</taxon>
        <taxon>Chitinophagaceae</taxon>
        <taxon>Chitinophaga</taxon>
    </lineage>
</organism>
<feature type="transmembrane region" description="Helical" evidence="5">
    <location>
        <begin position="111"/>
        <end position="131"/>
    </location>
</feature>
<keyword evidence="3 5" id="KW-1133">Transmembrane helix</keyword>
<accession>A0A1T4TUI6</accession>
<dbReference type="SUPFAM" id="SSF103473">
    <property type="entry name" value="MFS general substrate transporter"/>
    <property type="match status" value="1"/>
</dbReference>
<keyword evidence="2 5" id="KW-0812">Transmembrane</keyword>
<keyword evidence="4 5" id="KW-0472">Membrane</keyword>
<dbReference type="PANTHER" id="PTHR23501:SF5">
    <property type="entry name" value="TRANSPORT PROTEIN"/>
    <property type="match status" value="1"/>
</dbReference>
<feature type="transmembrane region" description="Helical" evidence="5">
    <location>
        <begin position="211"/>
        <end position="232"/>
    </location>
</feature>
<dbReference type="Gene3D" id="1.20.1720.10">
    <property type="entry name" value="Multidrug resistance protein D"/>
    <property type="match status" value="1"/>
</dbReference>
<feature type="transmembrane region" description="Helical" evidence="5">
    <location>
        <begin position="496"/>
        <end position="514"/>
    </location>
</feature>
<feature type="transmembrane region" description="Helical" evidence="5">
    <location>
        <begin position="313"/>
        <end position="333"/>
    </location>
</feature>
<feature type="transmembrane region" description="Helical" evidence="5">
    <location>
        <begin position="82"/>
        <end position="99"/>
    </location>
</feature>
<feature type="transmembrane region" description="Helical" evidence="5">
    <location>
        <begin position="340"/>
        <end position="360"/>
    </location>
</feature>
<keyword evidence="7" id="KW-1185">Reference proteome</keyword>
<evidence type="ECO:0000256" key="3">
    <source>
        <dbReference type="ARBA" id="ARBA00022989"/>
    </source>
</evidence>
<comment type="subcellular location">
    <subcellularLocation>
        <location evidence="1">Membrane</location>
        <topology evidence="1">Multi-pass membrane protein</topology>
    </subcellularLocation>
</comment>
<feature type="transmembrane region" description="Helical" evidence="5">
    <location>
        <begin position="403"/>
        <end position="425"/>
    </location>
</feature>
<feature type="transmembrane region" description="Helical" evidence="5">
    <location>
        <begin position="366"/>
        <end position="391"/>
    </location>
</feature>
<dbReference type="AlphaFoldDB" id="A0A1T4TUI6"/>
<dbReference type="GO" id="GO:0005886">
    <property type="term" value="C:plasma membrane"/>
    <property type="evidence" value="ECO:0007669"/>
    <property type="project" value="TreeGrafter"/>
</dbReference>
<dbReference type="GO" id="GO:0022857">
    <property type="term" value="F:transmembrane transporter activity"/>
    <property type="evidence" value="ECO:0007669"/>
    <property type="project" value="InterPro"/>
</dbReference>
<dbReference type="InterPro" id="IPR036259">
    <property type="entry name" value="MFS_trans_sf"/>
</dbReference>
<feature type="transmembrane region" description="Helical" evidence="5">
    <location>
        <begin position="21"/>
        <end position="41"/>
    </location>
</feature>
<feature type="transmembrane region" description="Helical" evidence="5">
    <location>
        <begin position="171"/>
        <end position="190"/>
    </location>
</feature>
<dbReference type="InterPro" id="IPR011701">
    <property type="entry name" value="MFS"/>
</dbReference>
<dbReference type="EMBL" id="FUWZ01000006">
    <property type="protein sequence ID" value="SKA43971.1"/>
    <property type="molecule type" value="Genomic_DNA"/>
</dbReference>
<dbReference type="Proteomes" id="UP000190367">
    <property type="component" value="Unassembled WGS sequence"/>
</dbReference>
<evidence type="ECO:0000256" key="1">
    <source>
        <dbReference type="ARBA" id="ARBA00004141"/>
    </source>
</evidence>
<gene>
    <name evidence="6" type="ORF">SAMN04488128_106297</name>
</gene>
<proteinExistence type="predicted"/>
<dbReference type="RefSeq" id="WP_078672647.1">
    <property type="nucleotide sequence ID" value="NZ_FUWZ01000006.1"/>
</dbReference>
<feature type="transmembrane region" description="Helical" evidence="5">
    <location>
        <begin position="275"/>
        <end position="301"/>
    </location>
</feature>
<evidence type="ECO:0000256" key="4">
    <source>
        <dbReference type="ARBA" id="ARBA00023136"/>
    </source>
</evidence>
<feature type="transmembrane region" description="Helical" evidence="5">
    <location>
        <begin position="143"/>
        <end position="165"/>
    </location>
</feature>